<dbReference type="SUPFAM" id="SSF48452">
    <property type="entry name" value="TPR-like"/>
    <property type="match status" value="1"/>
</dbReference>
<accession>A0A919L7W1</accession>
<proteinExistence type="predicted"/>
<name>A0A919L7W1_9ACTN</name>
<keyword evidence="2" id="KW-1185">Reference proteome</keyword>
<gene>
    <name evidence="1" type="ORF">GCM10018793_59480</name>
</gene>
<evidence type="ECO:0000313" key="1">
    <source>
        <dbReference type="EMBL" id="GHH86649.1"/>
    </source>
</evidence>
<dbReference type="EMBL" id="BNCD01000023">
    <property type="protein sequence ID" value="GHH86649.1"/>
    <property type="molecule type" value="Genomic_DNA"/>
</dbReference>
<dbReference type="AlphaFoldDB" id="A0A919L7W1"/>
<organism evidence="1 2">
    <name type="scientific">Streptomyces sulfonofaciens</name>
    <dbReference type="NCBI Taxonomy" id="68272"/>
    <lineage>
        <taxon>Bacteria</taxon>
        <taxon>Bacillati</taxon>
        <taxon>Actinomycetota</taxon>
        <taxon>Actinomycetes</taxon>
        <taxon>Kitasatosporales</taxon>
        <taxon>Streptomycetaceae</taxon>
        <taxon>Streptomyces</taxon>
    </lineage>
</organism>
<evidence type="ECO:0000313" key="2">
    <source>
        <dbReference type="Proteomes" id="UP000603708"/>
    </source>
</evidence>
<protein>
    <submittedName>
        <fullName evidence="1">Uncharacterized protein</fullName>
    </submittedName>
</protein>
<dbReference type="InterPro" id="IPR011990">
    <property type="entry name" value="TPR-like_helical_dom_sf"/>
</dbReference>
<reference evidence="1" key="1">
    <citation type="journal article" date="2014" name="Int. J. Syst. Evol. Microbiol.">
        <title>Complete genome sequence of Corynebacterium casei LMG S-19264T (=DSM 44701T), isolated from a smear-ripened cheese.</title>
        <authorList>
            <consortium name="US DOE Joint Genome Institute (JGI-PGF)"/>
            <person name="Walter F."/>
            <person name="Albersmeier A."/>
            <person name="Kalinowski J."/>
            <person name="Ruckert C."/>
        </authorList>
    </citation>
    <scope>NUCLEOTIDE SEQUENCE</scope>
    <source>
        <strain evidence="1">JCM 5069</strain>
    </source>
</reference>
<dbReference type="Proteomes" id="UP000603708">
    <property type="component" value="Unassembled WGS sequence"/>
</dbReference>
<reference evidence="1" key="2">
    <citation type="submission" date="2020-09" db="EMBL/GenBank/DDBJ databases">
        <authorList>
            <person name="Sun Q."/>
            <person name="Ohkuma M."/>
        </authorList>
    </citation>
    <scope>NUCLEOTIDE SEQUENCE</scope>
    <source>
        <strain evidence="1">JCM 5069</strain>
    </source>
</reference>
<sequence length="112" mass="12623">MANCLDPLGMFADWRGERWRALRLLDEGLGYVRALQAPEETADLLQRRAAVLLRMGGYGQAREHFLAAAEPRRAYRLLGSPLLGGFFRRLTERAAAGITLKDYSQDLFRTAP</sequence>
<dbReference type="RefSeq" id="WP_189937400.1">
    <property type="nucleotide sequence ID" value="NZ_BNCD01000023.1"/>
</dbReference>
<comment type="caution">
    <text evidence="1">The sequence shown here is derived from an EMBL/GenBank/DDBJ whole genome shotgun (WGS) entry which is preliminary data.</text>
</comment>